<name>A0A238XIM8_9FLAO</name>
<dbReference type="EMBL" id="FZNX01000003">
    <property type="protein sequence ID" value="SNR58421.1"/>
    <property type="molecule type" value="Genomic_DNA"/>
</dbReference>
<reference evidence="3" key="1">
    <citation type="submission" date="2017-06" db="EMBL/GenBank/DDBJ databases">
        <authorList>
            <person name="Varghese N."/>
            <person name="Submissions S."/>
        </authorList>
    </citation>
    <scope>NUCLEOTIDE SEQUENCE [LARGE SCALE GENOMIC DNA]</scope>
    <source>
        <strain evidence="3">DSM 27993</strain>
    </source>
</reference>
<evidence type="ECO:0000313" key="3">
    <source>
        <dbReference type="Proteomes" id="UP000198412"/>
    </source>
</evidence>
<gene>
    <name evidence="2" type="ORF">SAMN04488111_1833</name>
</gene>
<dbReference type="Proteomes" id="UP000198412">
    <property type="component" value="Unassembled WGS sequence"/>
</dbReference>
<keyword evidence="3" id="KW-1185">Reference proteome</keyword>
<accession>A0A238XIM8</accession>
<organism evidence="2 3">
    <name type="scientific">Lutibacter flavus</name>
    <dbReference type="NCBI Taxonomy" id="691689"/>
    <lineage>
        <taxon>Bacteria</taxon>
        <taxon>Pseudomonadati</taxon>
        <taxon>Bacteroidota</taxon>
        <taxon>Flavobacteriia</taxon>
        <taxon>Flavobacteriales</taxon>
        <taxon>Flavobacteriaceae</taxon>
        <taxon>Lutibacter</taxon>
    </lineage>
</organism>
<sequence length="49" mass="5379">MATYKCRVCGITKNDTLLSKMGTTTKCKQPNSSATLSSHSWVKISNENN</sequence>
<dbReference type="AlphaFoldDB" id="A0A238XIM8"/>
<dbReference type="RefSeq" id="WP_176420317.1">
    <property type="nucleotide sequence ID" value="NZ_FZNX01000003.1"/>
</dbReference>
<evidence type="ECO:0000313" key="2">
    <source>
        <dbReference type="EMBL" id="SNR58421.1"/>
    </source>
</evidence>
<feature type="region of interest" description="Disordered" evidence="1">
    <location>
        <begin position="26"/>
        <end position="49"/>
    </location>
</feature>
<proteinExistence type="predicted"/>
<protein>
    <submittedName>
        <fullName evidence="2">Uncharacterized protein</fullName>
    </submittedName>
</protein>
<evidence type="ECO:0000256" key="1">
    <source>
        <dbReference type="SAM" id="MobiDB-lite"/>
    </source>
</evidence>